<dbReference type="InterPro" id="IPR001878">
    <property type="entry name" value="Znf_CCHC"/>
</dbReference>
<dbReference type="Proteomes" id="UP001153712">
    <property type="component" value="Chromosome 9"/>
</dbReference>
<dbReference type="AlphaFoldDB" id="A0A9P0DSA2"/>
<organism evidence="2 3">
    <name type="scientific">Phyllotreta striolata</name>
    <name type="common">Striped flea beetle</name>
    <name type="synonym">Crioceris striolata</name>
    <dbReference type="NCBI Taxonomy" id="444603"/>
    <lineage>
        <taxon>Eukaryota</taxon>
        <taxon>Metazoa</taxon>
        <taxon>Ecdysozoa</taxon>
        <taxon>Arthropoda</taxon>
        <taxon>Hexapoda</taxon>
        <taxon>Insecta</taxon>
        <taxon>Pterygota</taxon>
        <taxon>Neoptera</taxon>
        <taxon>Endopterygota</taxon>
        <taxon>Coleoptera</taxon>
        <taxon>Polyphaga</taxon>
        <taxon>Cucujiformia</taxon>
        <taxon>Chrysomeloidea</taxon>
        <taxon>Chrysomelidae</taxon>
        <taxon>Galerucinae</taxon>
        <taxon>Alticini</taxon>
        <taxon>Phyllotreta</taxon>
    </lineage>
</organism>
<evidence type="ECO:0000313" key="2">
    <source>
        <dbReference type="EMBL" id="CAH1188007.1"/>
    </source>
</evidence>
<name>A0A9P0DSA2_PHYSR</name>
<dbReference type="SMART" id="SM00343">
    <property type="entry name" value="ZnF_C2HC"/>
    <property type="match status" value="2"/>
</dbReference>
<evidence type="ECO:0000259" key="1">
    <source>
        <dbReference type="SMART" id="SM00343"/>
    </source>
</evidence>
<protein>
    <recommendedName>
        <fullName evidence="1">CCHC-type domain-containing protein</fullName>
    </recommendedName>
</protein>
<feature type="domain" description="CCHC-type" evidence="1">
    <location>
        <begin position="247"/>
        <end position="263"/>
    </location>
</feature>
<dbReference type="PANTHER" id="PTHR33198">
    <property type="entry name" value="ANK_REP_REGION DOMAIN-CONTAINING PROTEIN-RELATED"/>
    <property type="match status" value="1"/>
</dbReference>
<dbReference type="EMBL" id="OU900102">
    <property type="protein sequence ID" value="CAH1188007.1"/>
    <property type="molecule type" value="Genomic_DNA"/>
</dbReference>
<reference evidence="2" key="1">
    <citation type="submission" date="2022-01" db="EMBL/GenBank/DDBJ databases">
        <authorList>
            <person name="King R."/>
        </authorList>
    </citation>
    <scope>NUCLEOTIDE SEQUENCE</scope>
</reference>
<proteinExistence type="predicted"/>
<feature type="domain" description="CCHC-type" evidence="1">
    <location>
        <begin position="227"/>
        <end position="243"/>
    </location>
</feature>
<evidence type="ECO:0000313" key="3">
    <source>
        <dbReference type="Proteomes" id="UP001153712"/>
    </source>
</evidence>
<gene>
    <name evidence="2" type="ORF">PHYEVI_LOCUS11089</name>
</gene>
<accession>A0A9P0DSA2</accession>
<dbReference type="GO" id="GO:0003676">
    <property type="term" value="F:nucleic acid binding"/>
    <property type="evidence" value="ECO:0007669"/>
    <property type="project" value="InterPro"/>
</dbReference>
<dbReference type="OrthoDB" id="6496131at2759"/>
<keyword evidence="3" id="KW-1185">Reference proteome</keyword>
<dbReference type="PANTHER" id="PTHR33198:SF21">
    <property type="entry name" value="RETROTRANSPOSON GAG DOMAIN-CONTAINING PROTEIN"/>
    <property type="match status" value="1"/>
</dbReference>
<sequence>MKDLSKLPPLDSECKTLFINHMGLFTQGKDDWLEYSYKMEKLFARQRLCCITDEDKKKIFLAAMGAKSIKMAKAAVRPKSLEDVSITYEVLVESIEKYLYPKRDEAFYIKKFTMRTQWPGESFFHYVGALRKIIPNCRFSKKNQPSKLRNQIVSGIGESLKETINPNSVSLSQLFEVGLKWDKSINPEAPPRKRNHKAKINRVPKCFRCSVALSEHADEPCSFEWAVCSSCKVKGHLSIACKYKDIACNKCQGVGHVTKICKAK</sequence>
<dbReference type="GO" id="GO:0008270">
    <property type="term" value="F:zinc ion binding"/>
    <property type="evidence" value="ECO:0007669"/>
    <property type="project" value="InterPro"/>
</dbReference>